<dbReference type="GO" id="GO:0016413">
    <property type="term" value="F:O-acetyltransferase activity"/>
    <property type="evidence" value="ECO:0007669"/>
    <property type="project" value="InterPro"/>
</dbReference>
<keyword evidence="6 7" id="KW-0472">Membrane</keyword>
<sequence length="446" mass="51442">MKAAISNNVNYKKQFSVVFIKFAVCFLLMGFAYRLFLSSFVQFSTVEVSDTAFVSNKTSSDLTMDRSTSQNGKCDLFKGDWVQDPTGPFYTNHTCYSIEAHQNCMRNGRPDTGYLYWRWKPKDCEIPKFNPKKFVHMMRGKSLAFVGDSIMRNHVQSLLCILSQVYSIKFVGQSCFISWCCISQLIILGLALEMAYLLILALTALKSNVTLSYTNIVTEYSWRNKVMRSTMTSNTKAEDAQLHLDKLDDVWTRQFDNFDYVVIAGGKWYLKSAIYYENNKIVGCHNCPGKNITEVGFEYAYRKALNSTLKYITRSKHKAYTFFRTATPDHFENGEWNTGGYCNRTDPFKEGEIDIRDIDEVMRKIELEEFERALRIGSEVGLRIRLFDTTFLSLLRPDGHPGVYRQFQPFAGDSRHSKIQNDCLHWCLPGPIDSWNDLMMEILVSS</sequence>
<evidence type="ECO:0000256" key="2">
    <source>
        <dbReference type="ARBA" id="ARBA00007727"/>
    </source>
</evidence>
<dbReference type="InterPro" id="IPR029962">
    <property type="entry name" value="TBL"/>
</dbReference>
<comment type="similarity">
    <text evidence="2">Belongs to the PC-esterase family. TBL subfamily.</text>
</comment>
<dbReference type="Pfam" id="PF14416">
    <property type="entry name" value="PMR5N"/>
    <property type="match status" value="1"/>
</dbReference>
<evidence type="ECO:0000259" key="8">
    <source>
        <dbReference type="Pfam" id="PF13839"/>
    </source>
</evidence>
<dbReference type="KEGG" id="nsy:104230506"/>
<accession>A0A1U7X435</accession>
<dbReference type="GO" id="GO:0016020">
    <property type="term" value="C:membrane"/>
    <property type="evidence" value="ECO:0007669"/>
    <property type="project" value="UniProtKB-SubCell"/>
</dbReference>
<dbReference type="Pfam" id="PF13839">
    <property type="entry name" value="PC-Esterase"/>
    <property type="match status" value="1"/>
</dbReference>
<evidence type="ECO:0000256" key="6">
    <source>
        <dbReference type="ARBA" id="ARBA00023136"/>
    </source>
</evidence>
<dbReference type="GeneID" id="104230506"/>
<organism evidence="10 11">
    <name type="scientific">Nicotiana sylvestris</name>
    <name type="common">Wood tobacco</name>
    <name type="synonym">South American tobacco</name>
    <dbReference type="NCBI Taxonomy" id="4096"/>
    <lineage>
        <taxon>Eukaryota</taxon>
        <taxon>Viridiplantae</taxon>
        <taxon>Streptophyta</taxon>
        <taxon>Embryophyta</taxon>
        <taxon>Tracheophyta</taxon>
        <taxon>Spermatophyta</taxon>
        <taxon>Magnoliopsida</taxon>
        <taxon>eudicotyledons</taxon>
        <taxon>Gunneridae</taxon>
        <taxon>Pentapetalae</taxon>
        <taxon>asterids</taxon>
        <taxon>lamiids</taxon>
        <taxon>Solanales</taxon>
        <taxon>Solanaceae</taxon>
        <taxon>Nicotianoideae</taxon>
        <taxon>Nicotianeae</taxon>
        <taxon>Nicotiana</taxon>
    </lineage>
</organism>
<dbReference type="PANTHER" id="PTHR32285:SF183">
    <property type="entry name" value="CCHC-TYPE DOMAIN-CONTAINING PROTEIN"/>
    <property type="match status" value="1"/>
</dbReference>
<dbReference type="OrthoDB" id="630188at2759"/>
<evidence type="ECO:0000256" key="1">
    <source>
        <dbReference type="ARBA" id="ARBA00004167"/>
    </source>
</evidence>
<evidence type="ECO:0000313" key="10">
    <source>
        <dbReference type="Proteomes" id="UP000189701"/>
    </source>
</evidence>
<dbReference type="InterPro" id="IPR025846">
    <property type="entry name" value="TBL_N"/>
</dbReference>
<dbReference type="STRING" id="4096.A0A1U7X435"/>
<comment type="subcellular location">
    <subcellularLocation>
        <location evidence="1">Membrane</location>
        <topology evidence="1">Single-pass membrane protein</topology>
    </subcellularLocation>
</comment>
<keyword evidence="10" id="KW-1185">Reference proteome</keyword>
<gene>
    <name evidence="11" type="primary">LOC104230506</name>
</gene>
<feature type="domain" description="Trichome birefringence-like N-terminal" evidence="9">
    <location>
        <begin position="73"/>
        <end position="125"/>
    </location>
</feature>
<dbReference type="AlphaFoldDB" id="A0A1U7X435"/>
<evidence type="ECO:0000313" key="11">
    <source>
        <dbReference type="RefSeq" id="XP_009781634.1"/>
    </source>
</evidence>
<dbReference type="eggNOG" id="ENOG502QSJI">
    <property type="taxonomic scope" value="Eukaryota"/>
</dbReference>
<dbReference type="PANTHER" id="PTHR32285">
    <property type="entry name" value="PROTEIN TRICHOME BIREFRINGENCE-LIKE 9-RELATED"/>
    <property type="match status" value="1"/>
</dbReference>
<evidence type="ECO:0000259" key="9">
    <source>
        <dbReference type="Pfam" id="PF14416"/>
    </source>
</evidence>
<reference evidence="11" key="2">
    <citation type="submission" date="2025-08" db="UniProtKB">
        <authorList>
            <consortium name="RefSeq"/>
        </authorList>
    </citation>
    <scope>IDENTIFICATION</scope>
    <source>
        <tissue evidence="11">Leaf</tissue>
    </source>
</reference>
<keyword evidence="5 7" id="KW-1133">Transmembrane helix</keyword>
<proteinExistence type="inferred from homology"/>
<keyword evidence="3 7" id="KW-0812">Transmembrane</keyword>
<dbReference type="Proteomes" id="UP000189701">
    <property type="component" value="Unplaced"/>
</dbReference>
<evidence type="ECO:0000256" key="5">
    <source>
        <dbReference type="ARBA" id="ARBA00022989"/>
    </source>
</evidence>
<feature type="domain" description="Trichome birefringence-like C-terminal" evidence="8">
    <location>
        <begin position="126"/>
        <end position="441"/>
    </location>
</feature>
<feature type="transmembrane region" description="Helical" evidence="7">
    <location>
        <begin position="176"/>
        <end position="205"/>
    </location>
</feature>
<evidence type="ECO:0000256" key="4">
    <source>
        <dbReference type="ARBA" id="ARBA00022968"/>
    </source>
</evidence>
<dbReference type="GO" id="GO:0005794">
    <property type="term" value="C:Golgi apparatus"/>
    <property type="evidence" value="ECO:0007669"/>
    <property type="project" value="TreeGrafter"/>
</dbReference>
<evidence type="ECO:0000256" key="7">
    <source>
        <dbReference type="SAM" id="Phobius"/>
    </source>
</evidence>
<keyword evidence="4" id="KW-0735">Signal-anchor</keyword>
<dbReference type="InterPro" id="IPR026057">
    <property type="entry name" value="TBL_C"/>
</dbReference>
<reference evidence="10" key="1">
    <citation type="journal article" date="2013" name="Genome Biol.">
        <title>Reference genomes and transcriptomes of Nicotiana sylvestris and Nicotiana tomentosiformis.</title>
        <authorList>
            <person name="Sierro N."/>
            <person name="Battey J.N."/>
            <person name="Ouadi S."/>
            <person name="Bovet L."/>
            <person name="Goepfert S."/>
            <person name="Bakaher N."/>
            <person name="Peitsch M.C."/>
            <person name="Ivanov N.V."/>
        </authorList>
    </citation>
    <scope>NUCLEOTIDE SEQUENCE [LARGE SCALE GENOMIC DNA]</scope>
</reference>
<protein>
    <submittedName>
        <fullName evidence="11">Protein trichome birefringence-like 26 isoform X1</fullName>
    </submittedName>
</protein>
<evidence type="ECO:0000256" key="3">
    <source>
        <dbReference type="ARBA" id="ARBA00022692"/>
    </source>
</evidence>
<name>A0A1U7X435_NICSY</name>
<dbReference type="RefSeq" id="XP_009781634.1">
    <property type="nucleotide sequence ID" value="XM_009783332.1"/>
</dbReference>
<feature type="transmembrane region" description="Helical" evidence="7">
    <location>
        <begin position="15"/>
        <end position="36"/>
    </location>
</feature>